<protein>
    <recommendedName>
        <fullName evidence="2">peptidylprolyl isomerase</fullName>
        <ecNumber evidence="2">5.2.1.8</ecNumber>
    </recommendedName>
</protein>
<dbReference type="SUPFAM" id="SSF54534">
    <property type="entry name" value="FKBP-like"/>
    <property type="match status" value="1"/>
</dbReference>
<evidence type="ECO:0000313" key="10">
    <source>
        <dbReference type="Proteomes" id="UP000005017"/>
    </source>
</evidence>
<feature type="transmembrane region" description="Helical" evidence="7">
    <location>
        <begin position="9"/>
        <end position="27"/>
    </location>
</feature>
<evidence type="ECO:0000256" key="6">
    <source>
        <dbReference type="PROSITE-ProRule" id="PRU00278"/>
    </source>
</evidence>
<keyword evidence="7" id="KW-0812">Transmembrane</keyword>
<dbReference type="InterPro" id="IPR023058">
    <property type="entry name" value="PPIase_PpiC_CS"/>
</dbReference>
<comment type="catalytic activity">
    <reaction evidence="1">
        <text>[protein]-peptidylproline (omega=180) = [protein]-peptidylproline (omega=0)</text>
        <dbReference type="Rhea" id="RHEA:16237"/>
        <dbReference type="Rhea" id="RHEA-COMP:10747"/>
        <dbReference type="Rhea" id="RHEA-COMP:10748"/>
        <dbReference type="ChEBI" id="CHEBI:83833"/>
        <dbReference type="ChEBI" id="CHEBI:83834"/>
        <dbReference type="EC" id="5.2.1.8"/>
    </reaction>
</comment>
<organism evidence="9 10">
    <name type="scientific">Bulleidia extructa W1219</name>
    <dbReference type="NCBI Taxonomy" id="679192"/>
    <lineage>
        <taxon>Bacteria</taxon>
        <taxon>Bacillati</taxon>
        <taxon>Bacillota</taxon>
        <taxon>Erysipelotrichia</taxon>
        <taxon>Erysipelotrichales</taxon>
        <taxon>Erysipelotrichaceae</taxon>
        <taxon>Bulleidia</taxon>
    </lineage>
</organism>
<dbReference type="Proteomes" id="UP000005017">
    <property type="component" value="Unassembled WGS sequence"/>
</dbReference>
<reference evidence="10" key="1">
    <citation type="submission" date="2009-12" db="EMBL/GenBank/DDBJ databases">
        <title>Sequence of Clostridiales genomosp. BVAB3 str. UPII9-5.</title>
        <authorList>
            <person name="Madupu R."/>
            <person name="Durkin A.S."/>
            <person name="Torralba M."/>
            <person name="Methe B."/>
            <person name="Sutton G.G."/>
            <person name="Strausberg R.L."/>
            <person name="Nelson K.E."/>
        </authorList>
    </citation>
    <scope>NUCLEOTIDE SEQUENCE [LARGE SCALE GENOMIC DNA]</scope>
    <source>
        <strain evidence="10">W1219</strain>
    </source>
</reference>
<keyword evidence="7" id="KW-0472">Membrane</keyword>
<keyword evidence="4 6" id="KW-0697">Rotamase</keyword>
<dbReference type="STRING" id="679192.HMPREF9013_0545"/>
<evidence type="ECO:0000256" key="5">
    <source>
        <dbReference type="ARBA" id="ARBA00023235"/>
    </source>
</evidence>
<dbReference type="RefSeq" id="WP_006627655.1">
    <property type="nucleotide sequence ID" value="NZ_ADFR01000016.1"/>
</dbReference>
<dbReference type="InterPro" id="IPR050245">
    <property type="entry name" value="PrsA_foldase"/>
</dbReference>
<dbReference type="OrthoDB" id="14196at2"/>
<keyword evidence="7" id="KW-1133">Transmembrane helix</keyword>
<accession>D2MQJ2</accession>
<evidence type="ECO:0000256" key="3">
    <source>
        <dbReference type="ARBA" id="ARBA00022729"/>
    </source>
</evidence>
<dbReference type="Pfam" id="PF13616">
    <property type="entry name" value="Rotamase_3"/>
    <property type="match status" value="1"/>
</dbReference>
<evidence type="ECO:0000256" key="4">
    <source>
        <dbReference type="ARBA" id="ARBA00023110"/>
    </source>
</evidence>
<dbReference type="AlphaFoldDB" id="D2MQJ2"/>
<dbReference type="InterPro" id="IPR000297">
    <property type="entry name" value="PPIase_PpiC"/>
</dbReference>
<dbReference type="PANTHER" id="PTHR47245">
    <property type="entry name" value="PEPTIDYLPROLYL ISOMERASE"/>
    <property type="match status" value="1"/>
</dbReference>
<dbReference type="eggNOG" id="COG0760">
    <property type="taxonomic scope" value="Bacteria"/>
</dbReference>
<dbReference type="PANTHER" id="PTHR47245:SF1">
    <property type="entry name" value="FOLDASE PROTEIN PRSA"/>
    <property type="match status" value="1"/>
</dbReference>
<evidence type="ECO:0000256" key="1">
    <source>
        <dbReference type="ARBA" id="ARBA00000971"/>
    </source>
</evidence>
<keyword evidence="10" id="KW-1185">Reference proteome</keyword>
<sequence length="326" mass="36420">MGKFLKKNWFVVMIVIIFIGISTYYIYDTNKGKLKGKKTNGEDVVFSIDNSHTTANQLYDELYRLSGKAAITTLFKQKVADAAIKTTNEMKDISAAQKKNIISRYEQQYGSKYEAKLKTDLQPTGYTDLEEYLINQQKIQKIAADYAKKHFDKLKIRQISYILIKFDNAKKASKTPTAKEKAKMDAVDKKLKAGMAFSKVAAKHTEDTTAVANGGKLGIIDKNTSKLDSSFLEASLALNEGEVSKWIYSSNFGFFKIKADATTAKTLSALNAKNDPFLQLVSTYDNTLSNPAIWEKAKEVGVDFKGNKELENTIKSSLGVTESRNK</sequence>
<name>D2MQJ2_9FIRM</name>
<dbReference type="EC" id="5.2.1.8" evidence="2"/>
<keyword evidence="3" id="KW-0732">Signal</keyword>
<dbReference type="PROSITE" id="PS01096">
    <property type="entry name" value="PPIC_PPIASE_1"/>
    <property type="match status" value="1"/>
</dbReference>
<dbReference type="InterPro" id="IPR046357">
    <property type="entry name" value="PPIase_dom_sf"/>
</dbReference>
<feature type="domain" description="PpiC" evidence="8">
    <location>
        <begin position="154"/>
        <end position="261"/>
    </location>
</feature>
<evidence type="ECO:0000313" key="9">
    <source>
        <dbReference type="EMBL" id="EFC05261.1"/>
    </source>
</evidence>
<comment type="caution">
    <text evidence="9">The sequence shown here is derived from an EMBL/GenBank/DDBJ whole genome shotgun (WGS) entry which is preliminary data.</text>
</comment>
<keyword evidence="5 6" id="KW-0413">Isomerase</keyword>
<dbReference type="Gene3D" id="3.10.50.40">
    <property type="match status" value="1"/>
</dbReference>
<proteinExistence type="predicted"/>
<dbReference type="EMBL" id="ADFR01000016">
    <property type="protein sequence ID" value="EFC05261.1"/>
    <property type="molecule type" value="Genomic_DNA"/>
</dbReference>
<evidence type="ECO:0000256" key="2">
    <source>
        <dbReference type="ARBA" id="ARBA00013194"/>
    </source>
</evidence>
<gene>
    <name evidence="9" type="ORF">HMPREF9013_0545</name>
</gene>
<dbReference type="PROSITE" id="PS50198">
    <property type="entry name" value="PPIC_PPIASE_2"/>
    <property type="match status" value="1"/>
</dbReference>
<evidence type="ECO:0000256" key="7">
    <source>
        <dbReference type="SAM" id="Phobius"/>
    </source>
</evidence>
<dbReference type="GO" id="GO:0003755">
    <property type="term" value="F:peptidyl-prolyl cis-trans isomerase activity"/>
    <property type="evidence" value="ECO:0007669"/>
    <property type="project" value="UniProtKB-KW"/>
</dbReference>
<evidence type="ECO:0000259" key="8">
    <source>
        <dbReference type="PROSITE" id="PS50198"/>
    </source>
</evidence>